<dbReference type="Gene3D" id="2.40.50.140">
    <property type="entry name" value="Nucleic acid-binding proteins"/>
    <property type="match status" value="1"/>
</dbReference>
<protein>
    <recommendedName>
        <fullName evidence="4">S1 motif domain-containing protein</fullName>
    </recommendedName>
</protein>
<evidence type="ECO:0000256" key="2">
    <source>
        <dbReference type="ARBA" id="ARBA00022540"/>
    </source>
</evidence>
<organism evidence="5">
    <name type="scientific">seawater metagenome</name>
    <dbReference type="NCBI Taxonomy" id="1561972"/>
    <lineage>
        <taxon>unclassified sequences</taxon>
        <taxon>metagenomes</taxon>
        <taxon>ecological metagenomes</taxon>
    </lineage>
</organism>
<dbReference type="InterPro" id="IPR003029">
    <property type="entry name" value="S1_domain"/>
</dbReference>
<dbReference type="GO" id="GO:0005850">
    <property type="term" value="C:eukaryotic translation initiation factor 2 complex"/>
    <property type="evidence" value="ECO:0007669"/>
    <property type="project" value="TreeGrafter"/>
</dbReference>
<dbReference type="Pfam" id="PF07541">
    <property type="entry name" value="EIF_2_alpha"/>
    <property type="match status" value="1"/>
</dbReference>
<keyword evidence="2" id="KW-0396">Initiation factor</keyword>
<evidence type="ECO:0000256" key="3">
    <source>
        <dbReference type="ARBA" id="ARBA00022917"/>
    </source>
</evidence>
<dbReference type="InterPro" id="IPR024055">
    <property type="entry name" value="TIF2_asu_C"/>
</dbReference>
<evidence type="ECO:0000313" key="5">
    <source>
        <dbReference type="EMBL" id="VVU94918.1"/>
    </source>
</evidence>
<dbReference type="GO" id="GO:0003743">
    <property type="term" value="F:translation initiation factor activity"/>
    <property type="evidence" value="ECO:0007669"/>
    <property type="project" value="UniProtKB-KW"/>
</dbReference>
<accession>A0A5E8CHN9</accession>
<comment type="similarity">
    <text evidence="1">Belongs to the eIF-2-alpha family.</text>
</comment>
<dbReference type="PANTHER" id="PTHR10602:SF0">
    <property type="entry name" value="EUKARYOTIC TRANSLATION INITIATION FACTOR 2 SUBUNIT 1"/>
    <property type="match status" value="1"/>
</dbReference>
<dbReference type="EMBL" id="CABVLZ010000002">
    <property type="protein sequence ID" value="VVU94918.1"/>
    <property type="molecule type" value="Genomic_DNA"/>
</dbReference>
<proteinExistence type="inferred from homology"/>
<dbReference type="GO" id="GO:0003723">
    <property type="term" value="F:RNA binding"/>
    <property type="evidence" value="ECO:0007669"/>
    <property type="project" value="InterPro"/>
</dbReference>
<dbReference type="PANTHER" id="PTHR10602">
    <property type="entry name" value="EUKARYOTIC TRANSLATION INITIATION FACTOR 2 SUBUNIT 1"/>
    <property type="match status" value="1"/>
</dbReference>
<name>A0A5E8CHN9_9ZZZZ</name>
<evidence type="ECO:0000259" key="4">
    <source>
        <dbReference type="PROSITE" id="PS50126"/>
    </source>
</evidence>
<dbReference type="SUPFAM" id="SSF110993">
    <property type="entry name" value="eIF-2-alpha, C-terminal domain"/>
    <property type="match status" value="1"/>
</dbReference>
<dbReference type="Gene3D" id="3.30.70.1130">
    <property type="entry name" value="EIF_2_alpha"/>
    <property type="match status" value="1"/>
</dbReference>
<keyword evidence="3" id="KW-0648">Protein biosynthesis</keyword>
<dbReference type="Gene3D" id="1.10.150.190">
    <property type="entry name" value="Translation initiation factor 2, subunit 1, domain 2"/>
    <property type="match status" value="1"/>
</dbReference>
<reference evidence="5" key="1">
    <citation type="submission" date="2019-09" db="EMBL/GenBank/DDBJ databases">
        <authorList>
            <person name="Needham M D."/>
        </authorList>
    </citation>
    <scope>NUCLEOTIDE SEQUENCE</scope>
</reference>
<dbReference type="AlphaFoldDB" id="A0A5E8CHN9"/>
<dbReference type="InterPro" id="IPR011488">
    <property type="entry name" value="TIF_2_asu"/>
</dbReference>
<feature type="domain" description="S1 motif" evidence="4">
    <location>
        <begin position="16"/>
        <end position="89"/>
    </location>
</feature>
<dbReference type="GO" id="GO:0043022">
    <property type="term" value="F:ribosome binding"/>
    <property type="evidence" value="ECO:0007669"/>
    <property type="project" value="TreeGrafter"/>
</dbReference>
<dbReference type="InterPro" id="IPR012340">
    <property type="entry name" value="NA-bd_OB-fold"/>
</dbReference>
<dbReference type="InterPro" id="IPR024054">
    <property type="entry name" value="TIF2_asu_middle_sf"/>
</dbReference>
<sequence>MKDPLQFYNNTKPVLDEIVMIRYDDIAENCVYVTLLEYNIKGIIIFKELSKRRLRKRNLRQAAPIGKFAPAIVCDEAEDEDSNISLTRKRLTDDEVKQFTEKYRKNRKIISIMENLGYFAQKKIQEMFTMIAHPLDKQYIEDEEYDTLYDFLEEKFDDFSYLDFLNLDNEILEKFKELIIKNFSKASEKIQTKMAIVSNTIEGINLTKQILTKYENENPDFLFYLEKAPYYIIEKTSDDVNNDQKRMDSIATSIGEFISSKQGNFKVIN</sequence>
<dbReference type="SUPFAM" id="SSF116742">
    <property type="entry name" value="eIF2alpha middle domain-like"/>
    <property type="match status" value="1"/>
</dbReference>
<gene>
    <name evidence="5" type="ORF">CPAV1605_643</name>
</gene>
<dbReference type="GO" id="GO:0033290">
    <property type="term" value="C:eukaryotic 48S preinitiation complex"/>
    <property type="evidence" value="ECO:0007669"/>
    <property type="project" value="TreeGrafter"/>
</dbReference>
<evidence type="ECO:0000256" key="1">
    <source>
        <dbReference type="ARBA" id="ARBA00007223"/>
    </source>
</evidence>
<dbReference type="PROSITE" id="PS50126">
    <property type="entry name" value="S1"/>
    <property type="match status" value="1"/>
</dbReference>